<dbReference type="EMBL" id="JAEUBE010000487">
    <property type="protein sequence ID" value="KAH3661439.1"/>
    <property type="molecule type" value="Genomic_DNA"/>
</dbReference>
<keyword evidence="1" id="KW-0812">Transmembrane</keyword>
<accession>A0A9P8NYK4</accession>
<keyword evidence="3" id="KW-1185">Reference proteome</keyword>
<sequence>MNSLDTLWTSKWVLSVQVAVSRNIDSFLSIKELFEFLRKLIVSCVSRGPVSVATGFWDGIQVQVGVSSWTLLVGQVRVPDLSSLNLVLDWIPVTSIVVLESQVQTERLAEVVQPDDRNARKSVDIGGLRVFFNTAPISTNLSLLLRGKFLVSEENHNSFSNQQSKLVSLLISQVAQLKTNNLGTNMFGQVDHFSCSTQQRLLFWVYILCSVNVFVIIVTDGGSLVNKDRNQRLVWSGWIPLRDVDASIGQSLTGTFRKNWQPIWIRAEMLRILFGIANT</sequence>
<gene>
    <name evidence="2" type="ORF">OGAPHI_006846</name>
</gene>
<dbReference type="RefSeq" id="XP_046058563.1">
    <property type="nucleotide sequence ID" value="XM_046208176.1"/>
</dbReference>
<comment type="caution">
    <text evidence="2">The sequence shown here is derived from an EMBL/GenBank/DDBJ whole genome shotgun (WGS) entry which is preliminary data.</text>
</comment>
<keyword evidence="1" id="KW-1133">Transmembrane helix</keyword>
<reference evidence="2" key="1">
    <citation type="journal article" date="2021" name="Open Biol.">
        <title>Shared evolutionary footprints suggest mitochondrial oxidative damage underlies multiple complex I losses in fungi.</title>
        <authorList>
            <person name="Schikora-Tamarit M.A."/>
            <person name="Marcet-Houben M."/>
            <person name="Nosek J."/>
            <person name="Gabaldon T."/>
        </authorList>
    </citation>
    <scope>NUCLEOTIDE SEQUENCE</scope>
    <source>
        <strain evidence="2">CBS6075</strain>
    </source>
</reference>
<evidence type="ECO:0000313" key="3">
    <source>
        <dbReference type="Proteomes" id="UP000769157"/>
    </source>
</evidence>
<dbReference type="Proteomes" id="UP000769157">
    <property type="component" value="Unassembled WGS sequence"/>
</dbReference>
<feature type="transmembrane region" description="Helical" evidence="1">
    <location>
        <begin position="201"/>
        <end position="225"/>
    </location>
</feature>
<dbReference type="GeneID" id="70238810"/>
<proteinExistence type="predicted"/>
<keyword evidence="1" id="KW-0472">Membrane</keyword>
<protein>
    <submittedName>
        <fullName evidence="2">Uncharacterized protein</fullName>
    </submittedName>
</protein>
<evidence type="ECO:0000256" key="1">
    <source>
        <dbReference type="SAM" id="Phobius"/>
    </source>
</evidence>
<reference evidence="2" key="2">
    <citation type="submission" date="2021-01" db="EMBL/GenBank/DDBJ databases">
        <authorList>
            <person name="Schikora-Tamarit M.A."/>
        </authorList>
    </citation>
    <scope>NUCLEOTIDE SEQUENCE</scope>
    <source>
        <strain evidence="2">CBS6075</strain>
    </source>
</reference>
<organism evidence="2 3">
    <name type="scientific">Ogataea philodendri</name>
    <dbReference type="NCBI Taxonomy" id="1378263"/>
    <lineage>
        <taxon>Eukaryota</taxon>
        <taxon>Fungi</taxon>
        <taxon>Dikarya</taxon>
        <taxon>Ascomycota</taxon>
        <taxon>Saccharomycotina</taxon>
        <taxon>Pichiomycetes</taxon>
        <taxon>Pichiales</taxon>
        <taxon>Pichiaceae</taxon>
        <taxon>Ogataea</taxon>
    </lineage>
</organism>
<dbReference type="AlphaFoldDB" id="A0A9P8NYK4"/>
<name>A0A9P8NYK4_9ASCO</name>
<evidence type="ECO:0000313" key="2">
    <source>
        <dbReference type="EMBL" id="KAH3661439.1"/>
    </source>
</evidence>